<evidence type="ECO:0000256" key="4">
    <source>
        <dbReference type="ARBA" id="ARBA00022982"/>
    </source>
</evidence>
<keyword evidence="2 6" id="KW-0349">Heme</keyword>
<dbReference type="SUPFAM" id="SSF46626">
    <property type="entry name" value="Cytochrome c"/>
    <property type="match status" value="1"/>
</dbReference>
<evidence type="ECO:0000256" key="5">
    <source>
        <dbReference type="ARBA" id="ARBA00023004"/>
    </source>
</evidence>
<feature type="domain" description="Cytochrome c" evidence="8">
    <location>
        <begin position="20"/>
        <end position="98"/>
    </location>
</feature>
<organism evidence="9 10">
    <name type="scientific">Neptunomonas japonica JAMM 1380</name>
    <dbReference type="NCBI Taxonomy" id="1441457"/>
    <lineage>
        <taxon>Bacteria</taxon>
        <taxon>Pseudomonadati</taxon>
        <taxon>Pseudomonadota</taxon>
        <taxon>Gammaproteobacteria</taxon>
        <taxon>Oceanospirillales</taxon>
        <taxon>Oceanospirillaceae</taxon>
        <taxon>Neptunomonas</taxon>
    </lineage>
</organism>
<dbReference type="GO" id="GO:0009055">
    <property type="term" value="F:electron transfer activity"/>
    <property type="evidence" value="ECO:0007669"/>
    <property type="project" value="InterPro"/>
</dbReference>
<name>A0A7R6P6U2_9GAMM</name>
<evidence type="ECO:0000259" key="8">
    <source>
        <dbReference type="PROSITE" id="PS51007"/>
    </source>
</evidence>
<evidence type="ECO:0000256" key="6">
    <source>
        <dbReference type="PROSITE-ProRule" id="PRU00433"/>
    </source>
</evidence>
<gene>
    <name evidence="9" type="ORF">NEJAP_0410</name>
</gene>
<dbReference type="InterPro" id="IPR009056">
    <property type="entry name" value="Cyt_c-like_dom"/>
</dbReference>
<dbReference type="PROSITE" id="PS51007">
    <property type="entry name" value="CYTC"/>
    <property type="match status" value="1"/>
</dbReference>
<keyword evidence="5 6" id="KW-0408">Iron</keyword>
<dbReference type="AlphaFoldDB" id="A0A7R6P6U2"/>
<dbReference type="Proteomes" id="UP000595332">
    <property type="component" value="Chromosome"/>
</dbReference>
<dbReference type="KEGG" id="njp:NEJAP_0410"/>
<dbReference type="InterPro" id="IPR002323">
    <property type="entry name" value="Cyt_CIE"/>
</dbReference>
<protein>
    <submittedName>
        <fullName evidence="9">Cytochrome c5</fullName>
    </submittedName>
</protein>
<evidence type="ECO:0000256" key="3">
    <source>
        <dbReference type="ARBA" id="ARBA00022723"/>
    </source>
</evidence>
<evidence type="ECO:0000313" key="10">
    <source>
        <dbReference type="Proteomes" id="UP000595332"/>
    </source>
</evidence>
<keyword evidence="7" id="KW-0732">Signal</keyword>
<sequence length="101" mass="10271">MKKALILAAAAALMLPAAANAERTGEEVYKTKCFVCHASGIANAPKLGDAAAWAPRAAKGADALLATAKSGIGAMPPKGTCMDCTDVELTATIDHMLNNSK</sequence>
<dbReference type="RefSeq" id="WP_201349077.1">
    <property type="nucleotide sequence ID" value="NZ_AP014546.1"/>
</dbReference>
<dbReference type="PANTHER" id="PTHR40942:SF4">
    <property type="entry name" value="CYTOCHROME C5"/>
    <property type="match status" value="1"/>
</dbReference>
<dbReference type="Gene3D" id="1.10.760.10">
    <property type="entry name" value="Cytochrome c-like domain"/>
    <property type="match status" value="1"/>
</dbReference>
<feature type="signal peptide" evidence="7">
    <location>
        <begin position="1"/>
        <end position="21"/>
    </location>
</feature>
<dbReference type="PANTHER" id="PTHR40942">
    <property type="match status" value="1"/>
</dbReference>
<accession>A0A7R6P6U2</accession>
<evidence type="ECO:0000256" key="7">
    <source>
        <dbReference type="SAM" id="SignalP"/>
    </source>
</evidence>
<keyword evidence="1" id="KW-0813">Transport</keyword>
<dbReference type="PRINTS" id="PR00607">
    <property type="entry name" value="CYTCHROMECIE"/>
</dbReference>
<dbReference type="Pfam" id="PF13442">
    <property type="entry name" value="Cytochrome_CBB3"/>
    <property type="match status" value="1"/>
</dbReference>
<evidence type="ECO:0000256" key="2">
    <source>
        <dbReference type="ARBA" id="ARBA00022617"/>
    </source>
</evidence>
<proteinExistence type="predicted"/>
<keyword evidence="10" id="KW-1185">Reference proteome</keyword>
<reference evidence="9 10" key="1">
    <citation type="journal article" date="2008" name="Int. J. Syst. Evol. Microbiol.">
        <title>Neptunomonas japonica sp. nov., an Osedax japonicus symbiont-like bacterium isolated from sediment adjacent to sperm whale carcasses off Kagoshima, Japan.</title>
        <authorList>
            <person name="Miyazaki M."/>
            <person name="Nogi Y."/>
            <person name="Fujiwara Y."/>
            <person name="Kawato M."/>
            <person name="Kubokawa K."/>
            <person name="Horikoshi K."/>
        </authorList>
    </citation>
    <scope>NUCLEOTIDE SEQUENCE [LARGE SCALE GENOMIC DNA]</scope>
    <source>
        <strain evidence="9 10">JAMM 1380</strain>
    </source>
</reference>
<dbReference type="GO" id="GO:0005506">
    <property type="term" value="F:iron ion binding"/>
    <property type="evidence" value="ECO:0007669"/>
    <property type="project" value="InterPro"/>
</dbReference>
<keyword evidence="4" id="KW-0249">Electron transport</keyword>
<keyword evidence="3 6" id="KW-0479">Metal-binding</keyword>
<feature type="chain" id="PRO_5032442389" evidence="7">
    <location>
        <begin position="22"/>
        <end position="101"/>
    </location>
</feature>
<evidence type="ECO:0000313" key="9">
    <source>
        <dbReference type="EMBL" id="BBB28368.1"/>
    </source>
</evidence>
<dbReference type="EMBL" id="AP014546">
    <property type="protein sequence ID" value="BBB28368.1"/>
    <property type="molecule type" value="Genomic_DNA"/>
</dbReference>
<dbReference type="GO" id="GO:0020037">
    <property type="term" value="F:heme binding"/>
    <property type="evidence" value="ECO:0007669"/>
    <property type="project" value="InterPro"/>
</dbReference>
<evidence type="ECO:0000256" key="1">
    <source>
        <dbReference type="ARBA" id="ARBA00022448"/>
    </source>
</evidence>
<dbReference type="InterPro" id="IPR036909">
    <property type="entry name" value="Cyt_c-like_dom_sf"/>
</dbReference>